<name>A0ABP8N5Y6_9BACT</name>
<dbReference type="EMBL" id="BAABHD010000066">
    <property type="protein sequence ID" value="GAA4461910.1"/>
    <property type="molecule type" value="Genomic_DNA"/>
</dbReference>
<sequence>MSIFPNKDYLEKLFEEEPINDSNSLLKSYYKRIRDLRVLYKNALFSPIIAEDYLTDVTVKSYAKEFKQFTKLFPQEVQNKILLKIFNEFALSNLEIEEYLPFYEGKLIDFIYNRSNSKLSSFISKTDFSKAIDKFIWFLARLVREDFKIKGKQVVPSTYSSEFQDVIFKHSTKKLETVDLHIEKCLPVPQANTPIESILSFKDKYQEVLINLQKNIKEFSFSLANDLQEGGVAEILLDFELELLSNLKNINKFLKREDINIKPTSWKISLNMDRSPNLPAFEKIKNINGNFVFHSGGTKVRAVRLIKSEVSAIQLDTPKLGCQELAYTIIS</sequence>
<accession>A0ABP8N5Y6</accession>
<protein>
    <submittedName>
        <fullName evidence="1">Uncharacterized protein</fullName>
    </submittedName>
</protein>
<reference evidence="2" key="1">
    <citation type="journal article" date="2019" name="Int. J. Syst. Evol. Microbiol.">
        <title>The Global Catalogue of Microorganisms (GCM) 10K type strain sequencing project: providing services to taxonomists for standard genome sequencing and annotation.</title>
        <authorList>
            <consortium name="The Broad Institute Genomics Platform"/>
            <consortium name="The Broad Institute Genome Sequencing Center for Infectious Disease"/>
            <person name="Wu L."/>
            <person name="Ma J."/>
        </authorList>
    </citation>
    <scope>NUCLEOTIDE SEQUENCE [LARGE SCALE GENOMIC DNA]</scope>
    <source>
        <strain evidence="2">JCM 17927</strain>
    </source>
</reference>
<organism evidence="1 2">
    <name type="scientific">Nibrella saemangeumensis</name>
    <dbReference type="NCBI Taxonomy" id="1084526"/>
    <lineage>
        <taxon>Bacteria</taxon>
        <taxon>Pseudomonadati</taxon>
        <taxon>Bacteroidota</taxon>
        <taxon>Cytophagia</taxon>
        <taxon>Cytophagales</taxon>
        <taxon>Spirosomataceae</taxon>
        <taxon>Nibrella</taxon>
    </lineage>
</organism>
<dbReference type="Pfam" id="PF19749">
    <property type="entry name" value="DUF6236"/>
    <property type="match status" value="1"/>
</dbReference>
<evidence type="ECO:0000313" key="2">
    <source>
        <dbReference type="Proteomes" id="UP001501175"/>
    </source>
</evidence>
<gene>
    <name evidence="1" type="ORF">GCM10023189_37960</name>
</gene>
<evidence type="ECO:0000313" key="1">
    <source>
        <dbReference type="EMBL" id="GAA4461910.1"/>
    </source>
</evidence>
<dbReference type="InterPro" id="IPR046203">
    <property type="entry name" value="DUF6236"/>
</dbReference>
<comment type="caution">
    <text evidence="1">The sequence shown here is derived from an EMBL/GenBank/DDBJ whole genome shotgun (WGS) entry which is preliminary data.</text>
</comment>
<proteinExistence type="predicted"/>
<keyword evidence="2" id="KW-1185">Reference proteome</keyword>
<dbReference type="Proteomes" id="UP001501175">
    <property type="component" value="Unassembled WGS sequence"/>
</dbReference>